<keyword evidence="4 9" id="KW-0132">Cell division</keyword>
<dbReference type="PANTHER" id="PTHR35851">
    <property type="entry name" value="CELL DIVISION PROTEIN FTSQ"/>
    <property type="match status" value="1"/>
</dbReference>
<dbReference type="AlphaFoldDB" id="A0A557RH58"/>
<keyword evidence="3 9" id="KW-0997">Cell inner membrane</keyword>
<keyword evidence="7 9" id="KW-0472">Membrane</keyword>
<dbReference type="GO" id="GO:0005886">
    <property type="term" value="C:plasma membrane"/>
    <property type="evidence" value="ECO:0007669"/>
    <property type="project" value="UniProtKB-SubCell"/>
</dbReference>
<dbReference type="Gene3D" id="3.10.20.310">
    <property type="entry name" value="membrane protein fhac"/>
    <property type="match status" value="1"/>
</dbReference>
<name>A0A557RH58_9GAMM</name>
<comment type="similarity">
    <text evidence="9">Belongs to the FtsQ/DivIB family. FtsQ subfamily.</text>
</comment>
<dbReference type="Gene3D" id="3.40.50.11690">
    <property type="entry name" value="Cell division protein FtsQ/DivIB"/>
    <property type="match status" value="1"/>
</dbReference>
<comment type="subcellular location">
    <subcellularLocation>
        <location evidence="9">Cell inner membrane</location>
        <topology evidence="9">Single-pass type II membrane protein</topology>
    </subcellularLocation>
    <subcellularLocation>
        <location evidence="1">Membrane</location>
    </subcellularLocation>
    <text evidence="9">Localizes to the division septum.</text>
</comment>
<dbReference type="InterPro" id="IPR005548">
    <property type="entry name" value="Cell_div_FtsQ/DivIB_C"/>
</dbReference>
<keyword evidence="6 9" id="KW-1133">Transmembrane helix</keyword>
<keyword evidence="5 9" id="KW-0812">Transmembrane</keyword>
<comment type="function">
    <text evidence="9">Essential cell division protein. May link together the upstream cell division proteins, which are predominantly cytoplasmic, with the downstream cell division proteins, which are predominantly periplasmic. May control correct divisome assembly.</text>
</comment>
<gene>
    <name evidence="9" type="primary">ftsQ</name>
    <name evidence="11" type="ORF">FPL11_07340</name>
</gene>
<evidence type="ECO:0000256" key="2">
    <source>
        <dbReference type="ARBA" id="ARBA00022475"/>
    </source>
</evidence>
<evidence type="ECO:0000256" key="8">
    <source>
        <dbReference type="ARBA" id="ARBA00023306"/>
    </source>
</evidence>
<reference evidence="11 12" key="1">
    <citation type="submission" date="2019-07" db="EMBL/GenBank/DDBJ databases">
        <title>Reclasification of Spiribacter aquaticus.</title>
        <authorList>
            <person name="Leon M.J."/>
            <person name="Sanchez-Porro C."/>
            <person name="Ventosa A."/>
        </authorList>
    </citation>
    <scope>NUCLEOTIDE SEQUENCE [LARGE SCALE GENOMIC DNA]</scope>
    <source>
        <strain evidence="11 12">SP30</strain>
    </source>
</reference>
<dbReference type="Pfam" id="PF08478">
    <property type="entry name" value="POTRA_1"/>
    <property type="match status" value="1"/>
</dbReference>
<evidence type="ECO:0000256" key="7">
    <source>
        <dbReference type="ARBA" id="ARBA00023136"/>
    </source>
</evidence>
<dbReference type="InterPro" id="IPR034746">
    <property type="entry name" value="POTRA"/>
</dbReference>
<evidence type="ECO:0000313" key="11">
    <source>
        <dbReference type="EMBL" id="TVO64463.1"/>
    </source>
</evidence>
<protein>
    <recommendedName>
        <fullName evidence="9">Cell division protein FtsQ</fullName>
    </recommendedName>
</protein>
<dbReference type="EMBL" id="VMKP01000003">
    <property type="protein sequence ID" value="TVO64463.1"/>
    <property type="molecule type" value="Genomic_DNA"/>
</dbReference>
<dbReference type="RefSeq" id="WP_144348044.1">
    <property type="nucleotide sequence ID" value="NZ_VMKP01000003.1"/>
</dbReference>
<comment type="caution">
    <text evidence="11">The sequence shown here is derived from an EMBL/GenBank/DDBJ whole genome shotgun (WGS) entry which is preliminary data.</text>
</comment>
<feature type="domain" description="POTRA" evidence="10">
    <location>
        <begin position="38"/>
        <end position="107"/>
    </location>
</feature>
<dbReference type="InterPro" id="IPR013685">
    <property type="entry name" value="POTRA_FtsQ_type"/>
</dbReference>
<evidence type="ECO:0000256" key="1">
    <source>
        <dbReference type="ARBA" id="ARBA00004370"/>
    </source>
</evidence>
<dbReference type="InterPro" id="IPR045335">
    <property type="entry name" value="FtsQ_C_sf"/>
</dbReference>
<proteinExistence type="inferred from homology"/>
<dbReference type="GO" id="GO:0043093">
    <property type="term" value="P:FtsZ-dependent cytokinesis"/>
    <property type="evidence" value="ECO:0007669"/>
    <property type="project" value="UniProtKB-UniRule"/>
</dbReference>
<dbReference type="InterPro" id="IPR026579">
    <property type="entry name" value="FtsQ"/>
</dbReference>
<evidence type="ECO:0000256" key="3">
    <source>
        <dbReference type="ARBA" id="ARBA00022519"/>
    </source>
</evidence>
<evidence type="ECO:0000256" key="9">
    <source>
        <dbReference type="HAMAP-Rule" id="MF_00911"/>
    </source>
</evidence>
<dbReference type="PROSITE" id="PS51779">
    <property type="entry name" value="POTRA"/>
    <property type="match status" value="1"/>
</dbReference>
<dbReference type="Pfam" id="PF03799">
    <property type="entry name" value="FtsQ_DivIB_C"/>
    <property type="match status" value="1"/>
</dbReference>
<evidence type="ECO:0000256" key="5">
    <source>
        <dbReference type="ARBA" id="ARBA00022692"/>
    </source>
</evidence>
<dbReference type="HAMAP" id="MF_00911">
    <property type="entry name" value="FtsQ_subfam"/>
    <property type="match status" value="1"/>
</dbReference>
<comment type="subunit">
    <text evidence="9">Part of a complex composed of FtsB, FtsL and FtsQ.</text>
</comment>
<keyword evidence="8 9" id="KW-0131">Cell cycle</keyword>
<keyword evidence="2 9" id="KW-1003">Cell membrane</keyword>
<dbReference type="GO" id="GO:0090529">
    <property type="term" value="P:cell septum assembly"/>
    <property type="evidence" value="ECO:0007669"/>
    <property type="project" value="InterPro"/>
</dbReference>
<organism evidence="11 12">
    <name type="scientific">Spiribacter aquaticus</name>
    <dbReference type="NCBI Taxonomy" id="1935996"/>
    <lineage>
        <taxon>Bacteria</taxon>
        <taxon>Pseudomonadati</taxon>
        <taxon>Pseudomonadota</taxon>
        <taxon>Gammaproteobacteria</taxon>
        <taxon>Chromatiales</taxon>
        <taxon>Ectothiorhodospiraceae</taxon>
        <taxon>Spiribacter</taxon>
    </lineage>
</organism>
<dbReference type="Proteomes" id="UP000316688">
    <property type="component" value="Unassembled WGS sequence"/>
</dbReference>
<sequence length="236" mass="25407">MSGFVSQRAALLLLLGCLTALGAGALHALDRGWVGPLLPLERIGFDGELARLQASELRAALSGSLQGGLLTADVTAIREAVESRPWVATATVRRVWPDALRVTIDAHQAVAIWGEGALMNADADLFRPSPLPDLSLPALAGPPGSAERVLARYRALQARLEPVSLKAVALTLNERRAWTLTLDGGGVVRLGRDSVDARLARFVAAWQQLPETDQRQPAVADLRYPDGFALRWQDEE</sequence>
<dbReference type="PANTHER" id="PTHR35851:SF1">
    <property type="entry name" value="CELL DIVISION PROTEIN FTSQ"/>
    <property type="match status" value="1"/>
</dbReference>
<evidence type="ECO:0000256" key="6">
    <source>
        <dbReference type="ARBA" id="ARBA00022989"/>
    </source>
</evidence>
<evidence type="ECO:0000256" key="4">
    <source>
        <dbReference type="ARBA" id="ARBA00022618"/>
    </source>
</evidence>
<dbReference type="GO" id="GO:0032153">
    <property type="term" value="C:cell division site"/>
    <property type="evidence" value="ECO:0007669"/>
    <property type="project" value="UniProtKB-UniRule"/>
</dbReference>
<accession>A0A557RH58</accession>
<evidence type="ECO:0000259" key="10">
    <source>
        <dbReference type="PROSITE" id="PS51779"/>
    </source>
</evidence>
<keyword evidence="12" id="KW-1185">Reference proteome</keyword>
<evidence type="ECO:0000313" key="12">
    <source>
        <dbReference type="Proteomes" id="UP000316688"/>
    </source>
</evidence>